<reference evidence="1 2" key="1">
    <citation type="submission" date="2021-06" db="EMBL/GenBank/DDBJ databases">
        <title>Caerostris darwini draft genome.</title>
        <authorList>
            <person name="Kono N."/>
            <person name="Arakawa K."/>
        </authorList>
    </citation>
    <scope>NUCLEOTIDE SEQUENCE [LARGE SCALE GENOMIC DNA]</scope>
</reference>
<organism evidence="1 2">
    <name type="scientific">Caerostris darwini</name>
    <dbReference type="NCBI Taxonomy" id="1538125"/>
    <lineage>
        <taxon>Eukaryota</taxon>
        <taxon>Metazoa</taxon>
        <taxon>Ecdysozoa</taxon>
        <taxon>Arthropoda</taxon>
        <taxon>Chelicerata</taxon>
        <taxon>Arachnida</taxon>
        <taxon>Araneae</taxon>
        <taxon>Araneomorphae</taxon>
        <taxon>Entelegynae</taxon>
        <taxon>Araneoidea</taxon>
        <taxon>Araneidae</taxon>
        <taxon>Caerostris</taxon>
    </lineage>
</organism>
<evidence type="ECO:0000313" key="1">
    <source>
        <dbReference type="EMBL" id="GIX76427.1"/>
    </source>
</evidence>
<protein>
    <submittedName>
        <fullName evidence="1">Uncharacterized protein</fullName>
    </submittedName>
</protein>
<proteinExistence type="predicted"/>
<name>A0AAV4MVC6_9ARAC</name>
<comment type="caution">
    <text evidence="1">The sequence shown here is derived from an EMBL/GenBank/DDBJ whole genome shotgun (WGS) entry which is preliminary data.</text>
</comment>
<dbReference type="EMBL" id="BPLQ01000920">
    <property type="protein sequence ID" value="GIX76427.1"/>
    <property type="molecule type" value="Genomic_DNA"/>
</dbReference>
<evidence type="ECO:0000313" key="2">
    <source>
        <dbReference type="Proteomes" id="UP001054837"/>
    </source>
</evidence>
<keyword evidence="2" id="KW-1185">Reference proteome</keyword>
<gene>
    <name evidence="1" type="ORF">CDAR_419111</name>
</gene>
<sequence>MPLDGNSIKQTAVRMYRQSKEIETDNASFELNKKYEFPASTGSSFSEKTYFYHSIKIKGESASADELASKQFPQKLAKIIEIGSYTSDRIWSADESGLFWKKS</sequence>
<dbReference type="Proteomes" id="UP001054837">
    <property type="component" value="Unassembled WGS sequence"/>
</dbReference>
<accession>A0AAV4MVC6</accession>
<dbReference type="AlphaFoldDB" id="A0AAV4MVC6"/>